<dbReference type="Proteomes" id="UP001205843">
    <property type="component" value="Unassembled WGS sequence"/>
</dbReference>
<proteinExistence type="predicted"/>
<protein>
    <recommendedName>
        <fullName evidence="1">PilZ domain-containing protein</fullName>
    </recommendedName>
</protein>
<gene>
    <name evidence="2" type="ORF">J2T57_002167</name>
</gene>
<sequence length="107" mass="11683">MFESAGVLQSGHYPLEVQVQDLSLNGALLALPAHATLTDGARCRLDIPLSADVEISMQLELVHQNGNLAGFHCLEIDLDSMSHLRRLVELNTGDTELLQRELADLGH</sequence>
<dbReference type="InterPro" id="IPR027021">
    <property type="entry name" value="C-di-GMP_BP_PA4608"/>
</dbReference>
<evidence type="ECO:0000313" key="2">
    <source>
        <dbReference type="EMBL" id="MCP1675029.1"/>
    </source>
</evidence>
<dbReference type="GO" id="GO:0035438">
    <property type="term" value="F:cyclic-di-GMP binding"/>
    <property type="evidence" value="ECO:0007669"/>
    <property type="project" value="InterPro"/>
</dbReference>
<reference evidence="2" key="1">
    <citation type="submission" date="2022-03" db="EMBL/GenBank/DDBJ databases">
        <title>Genomic Encyclopedia of Type Strains, Phase III (KMG-III): the genomes of soil and plant-associated and newly described type strains.</title>
        <authorList>
            <person name="Whitman W."/>
        </authorList>
    </citation>
    <scope>NUCLEOTIDE SEQUENCE</scope>
    <source>
        <strain evidence="2">ANL 6-2</strain>
    </source>
</reference>
<dbReference type="SUPFAM" id="SSF141371">
    <property type="entry name" value="PilZ domain-like"/>
    <property type="match status" value="1"/>
</dbReference>
<evidence type="ECO:0000259" key="1">
    <source>
        <dbReference type="Pfam" id="PF07238"/>
    </source>
</evidence>
<dbReference type="Gene3D" id="2.40.10.220">
    <property type="entry name" value="predicted glycosyltransferase like domains"/>
    <property type="match status" value="1"/>
</dbReference>
<dbReference type="EMBL" id="JALJXV010000004">
    <property type="protein sequence ID" value="MCP1675029.1"/>
    <property type="molecule type" value="Genomic_DNA"/>
</dbReference>
<comment type="caution">
    <text evidence="2">The sequence shown here is derived from an EMBL/GenBank/DDBJ whole genome shotgun (WGS) entry which is preliminary data.</text>
</comment>
<accession>A0AAE3G4Q2</accession>
<organism evidence="2 3">
    <name type="scientific">Natronocella acetinitrilica</name>
    <dbReference type="NCBI Taxonomy" id="414046"/>
    <lineage>
        <taxon>Bacteria</taxon>
        <taxon>Pseudomonadati</taxon>
        <taxon>Pseudomonadota</taxon>
        <taxon>Gammaproteobacteria</taxon>
        <taxon>Chromatiales</taxon>
        <taxon>Ectothiorhodospiraceae</taxon>
        <taxon>Natronocella</taxon>
    </lineage>
</organism>
<feature type="domain" description="PilZ" evidence="1">
    <location>
        <begin position="8"/>
        <end position="89"/>
    </location>
</feature>
<dbReference type="Pfam" id="PF07238">
    <property type="entry name" value="PilZ"/>
    <property type="match status" value="1"/>
</dbReference>
<dbReference type="InterPro" id="IPR009875">
    <property type="entry name" value="PilZ_domain"/>
</dbReference>
<keyword evidence="3" id="KW-1185">Reference proteome</keyword>
<dbReference type="PIRSF" id="PIRSF028141">
    <property type="entry name" value="C-di-GMP_BP_PA4608"/>
    <property type="match status" value="1"/>
</dbReference>
<dbReference type="AlphaFoldDB" id="A0AAE3G4Q2"/>
<evidence type="ECO:0000313" key="3">
    <source>
        <dbReference type="Proteomes" id="UP001205843"/>
    </source>
</evidence>
<name>A0AAE3G4Q2_9GAMM</name>